<comment type="caution">
    <text evidence="1">The sequence shown here is derived from an EMBL/GenBank/DDBJ whole genome shotgun (WGS) entry which is preliminary data.</text>
</comment>
<protein>
    <submittedName>
        <fullName evidence="1">Uncharacterized protein</fullName>
    </submittedName>
</protein>
<dbReference type="EMBL" id="RQJO01000008">
    <property type="protein sequence ID" value="RRB04441.1"/>
    <property type="molecule type" value="Genomic_DNA"/>
</dbReference>
<dbReference type="RefSeq" id="WP_124875169.1">
    <property type="nucleotide sequence ID" value="NZ_RQJO01000008.1"/>
</dbReference>
<reference evidence="1 2" key="1">
    <citation type="submission" date="2018-11" db="EMBL/GenBank/DDBJ databases">
        <authorList>
            <person name="Zhou Z."/>
            <person name="Wang G."/>
        </authorList>
    </citation>
    <scope>NUCLEOTIDE SEQUENCE [LARGE SCALE GENOMIC DNA]</scope>
    <source>
        <strain evidence="1 2">KCTC52004</strain>
    </source>
</reference>
<sequence>MHPILVTLIKESIVFAREVLTQTYFVRAPQETIRETTKTTYVHIHEKVLDEETLQKFINQTTKHLNSIIDAQTQLLLEEARKQRVREAIQDVQARVRSLKMLTTSKNLDPNITMQLVITALNPLQVSLEIAKFRIQDYGDQDIWEACYIVGTSALLAGYAFLGQDVSRWQEELFASMSDIQKRILNDTAVKILRAKKEIPWEKVQKLLSPEGVEDLITVYEESLLASVPDINNLEGIAIAQSIKEITDTASLEHLLTVEKQNKNRKTVIDLLNQQIQLRKKTK</sequence>
<gene>
    <name evidence="1" type="ORF">EHT25_13160</name>
</gene>
<dbReference type="Proteomes" id="UP000271925">
    <property type="component" value="Unassembled WGS sequence"/>
</dbReference>
<dbReference type="AlphaFoldDB" id="A0A3P1BTK9"/>
<keyword evidence="2" id="KW-1185">Reference proteome</keyword>
<evidence type="ECO:0000313" key="2">
    <source>
        <dbReference type="Proteomes" id="UP000271925"/>
    </source>
</evidence>
<organism evidence="1 2">
    <name type="scientific">Larkinella rosea</name>
    <dbReference type="NCBI Taxonomy" id="2025312"/>
    <lineage>
        <taxon>Bacteria</taxon>
        <taxon>Pseudomonadati</taxon>
        <taxon>Bacteroidota</taxon>
        <taxon>Cytophagia</taxon>
        <taxon>Cytophagales</taxon>
        <taxon>Spirosomataceae</taxon>
        <taxon>Larkinella</taxon>
    </lineage>
</organism>
<dbReference type="OrthoDB" id="10012920at2"/>
<proteinExistence type="predicted"/>
<accession>A0A3P1BTK9</accession>
<name>A0A3P1BTK9_9BACT</name>
<evidence type="ECO:0000313" key="1">
    <source>
        <dbReference type="EMBL" id="RRB04441.1"/>
    </source>
</evidence>